<dbReference type="PROSITE" id="PS50994">
    <property type="entry name" value="INTEGRASE"/>
    <property type="match status" value="1"/>
</dbReference>
<protein>
    <recommendedName>
        <fullName evidence="1">Integrase catalytic domain-containing protein</fullName>
    </recommendedName>
</protein>
<dbReference type="PANTHER" id="PTHR37984:SF5">
    <property type="entry name" value="PROTEIN NYNRIN-LIKE"/>
    <property type="match status" value="1"/>
</dbReference>
<dbReference type="InterPro" id="IPR001584">
    <property type="entry name" value="Integrase_cat-core"/>
</dbReference>
<dbReference type="InterPro" id="IPR050951">
    <property type="entry name" value="Retrovirus_Pol_polyprotein"/>
</dbReference>
<dbReference type="Gene3D" id="3.30.420.10">
    <property type="entry name" value="Ribonuclease H-like superfamily/Ribonuclease H"/>
    <property type="match status" value="1"/>
</dbReference>
<name>A0A225WFK3_9STRA</name>
<dbReference type="AlphaFoldDB" id="A0A225WFK3"/>
<dbReference type="InterPro" id="IPR012337">
    <property type="entry name" value="RNaseH-like_sf"/>
</dbReference>
<sequence>MNTMLQERFWIARLHEKWRYLFMDACCHVKVPRIIPRSYGPTFAAEKRNEALHWDFMYLGDGYGYGDNTYLLVAKDELTHYCELIPCATPTAFVAAEGLSMWCARFGVPAMLISDQGTHFGAPERENEGGASFYAGYSPWINGTTELLNEDIVKVVRALLLAYDIATTEGPYLLPGLQVNLNFTPLQSVRGHSPVELFTGLPVSTPLNIAVGRRRVADDLRTINLDAVSEQLEELRSSNADLATDKGSLANFDVGDFVLWSRIDQRLLDNKILTQRIGPFKVIEARPHLFVIQYSVTGREYDVHCSRLKFYADLELNQTT</sequence>
<comment type="caution">
    <text evidence="2">The sequence shown here is derived from an EMBL/GenBank/DDBJ whole genome shotgun (WGS) entry which is preliminary data.</text>
</comment>
<gene>
    <name evidence="2" type="ORF">PHMEG_00010057</name>
</gene>
<dbReference type="GO" id="GO:0015074">
    <property type="term" value="P:DNA integration"/>
    <property type="evidence" value="ECO:0007669"/>
    <property type="project" value="InterPro"/>
</dbReference>
<reference evidence="3" key="1">
    <citation type="submission" date="2017-03" db="EMBL/GenBank/DDBJ databases">
        <title>Phytopthora megakarya and P. palmivora, two closely related causual agents of cacao black pod achieved similar genome size and gene model numbers by different mechanisms.</title>
        <authorList>
            <person name="Ali S."/>
            <person name="Shao J."/>
            <person name="Larry D.J."/>
            <person name="Kronmiller B."/>
            <person name="Shen D."/>
            <person name="Strem M.D."/>
            <person name="Melnick R.L."/>
            <person name="Guiltinan M.J."/>
            <person name="Tyler B.M."/>
            <person name="Meinhardt L.W."/>
            <person name="Bailey B.A."/>
        </authorList>
    </citation>
    <scope>NUCLEOTIDE SEQUENCE [LARGE SCALE GENOMIC DNA]</scope>
    <source>
        <strain evidence="3">zdho120</strain>
    </source>
</reference>
<dbReference type="SUPFAM" id="SSF53098">
    <property type="entry name" value="Ribonuclease H-like"/>
    <property type="match status" value="1"/>
</dbReference>
<dbReference type="EMBL" id="NBNE01000980">
    <property type="protein sequence ID" value="OWZ16184.1"/>
    <property type="molecule type" value="Genomic_DNA"/>
</dbReference>
<dbReference type="OrthoDB" id="10058156at2759"/>
<evidence type="ECO:0000259" key="1">
    <source>
        <dbReference type="PROSITE" id="PS50994"/>
    </source>
</evidence>
<dbReference type="Proteomes" id="UP000198211">
    <property type="component" value="Unassembled WGS sequence"/>
</dbReference>
<proteinExistence type="predicted"/>
<feature type="domain" description="Integrase catalytic" evidence="1">
    <location>
        <begin position="37"/>
        <end position="202"/>
    </location>
</feature>
<dbReference type="GO" id="GO:0003676">
    <property type="term" value="F:nucleic acid binding"/>
    <property type="evidence" value="ECO:0007669"/>
    <property type="project" value="InterPro"/>
</dbReference>
<dbReference type="InterPro" id="IPR036397">
    <property type="entry name" value="RNaseH_sf"/>
</dbReference>
<dbReference type="PANTHER" id="PTHR37984">
    <property type="entry name" value="PROTEIN CBG26694"/>
    <property type="match status" value="1"/>
</dbReference>
<evidence type="ECO:0000313" key="2">
    <source>
        <dbReference type="EMBL" id="OWZ16184.1"/>
    </source>
</evidence>
<evidence type="ECO:0000313" key="3">
    <source>
        <dbReference type="Proteomes" id="UP000198211"/>
    </source>
</evidence>
<keyword evidence="3" id="KW-1185">Reference proteome</keyword>
<organism evidence="2 3">
    <name type="scientific">Phytophthora megakarya</name>
    <dbReference type="NCBI Taxonomy" id="4795"/>
    <lineage>
        <taxon>Eukaryota</taxon>
        <taxon>Sar</taxon>
        <taxon>Stramenopiles</taxon>
        <taxon>Oomycota</taxon>
        <taxon>Peronosporomycetes</taxon>
        <taxon>Peronosporales</taxon>
        <taxon>Peronosporaceae</taxon>
        <taxon>Phytophthora</taxon>
    </lineage>
</organism>
<accession>A0A225WFK3</accession>